<dbReference type="EMBL" id="CP017037">
    <property type="protein sequence ID" value="AOH39447.1"/>
    <property type="molecule type" value="Genomic_DNA"/>
</dbReference>
<dbReference type="PANTHER" id="PTHR42756">
    <property type="entry name" value="TRANSCRIPTIONAL REGULATOR, MARR"/>
    <property type="match status" value="1"/>
</dbReference>
<protein>
    <submittedName>
        <fullName evidence="6">MarR family transcriptional regulator</fullName>
    </submittedName>
</protein>
<dbReference type="STRING" id="39950.BCB69_05500"/>
<keyword evidence="8" id="KW-1185">Reference proteome</keyword>
<dbReference type="RefSeq" id="WP_069177247.1">
    <property type="nucleotide sequence ID" value="NZ_CP017037.1"/>
</dbReference>
<reference evidence="5" key="2">
    <citation type="submission" date="2016-08" db="EMBL/GenBank/DDBJ databases">
        <authorList>
            <person name="Seilhamer J.J."/>
        </authorList>
    </citation>
    <scope>NUCLEOTIDE SEQUENCE [LARGE SCALE GENOMIC DNA]</scope>
    <source>
        <strain evidence="5">F0677</strain>
    </source>
</reference>
<dbReference type="Gene3D" id="1.10.10.10">
    <property type="entry name" value="Winged helix-like DNA-binding domain superfamily/Winged helix DNA-binding domain"/>
    <property type="match status" value="1"/>
</dbReference>
<evidence type="ECO:0000313" key="5">
    <source>
        <dbReference type="EMBL" id="AOH39447.1"/>
    </source>
</evidence>
<dbReference type="Pfam" id="PF12802">
    <property type="entry name" value="MarR_2"/>
    <property type="match status" value="1"/>
</dbReference>
<evidence type="ECO:0000313" key="7">
    <source>
        <dbReference type="Proteomes" id="UP000094757"/>
    </source>
</evidence>
<dbReference type="InterPro" id="IPR036390">
    <property type="entry name" value="WH_DNA-bd_sf"/>
</dbReference>
<sequence length="158" mass="18334">MNSTPFLNPSDFLEDESFLISFNMALICQRICDVQTRILKEYDLTPRQLLVLAYLYNHPKEEVTQKILENRMHLSNPTVTVIIQSMLSKGLVSKTKDPLDRRKHILHITPKGKTMFESSHEKSHATGKACYKSLNKNDLEFLKRIMRTIMGNLENLNQ</sequence>
<dbReference type="InterPro" id="IPR036388">
    <property type="entry name" value="WH-like_DNA-bd_sf"/>
</dbReference>
<evidence type="ECO:0000256" key="3">
    <source>
        <dbReference type="ARBA" id="ARBA00023163"/>
    </source>
</evidence>
<dbReference type="KEGG" id="dpn:BCB69_05500"/>
<evidence type="ECO:0000256" key="1">
    <source>
        <dbReference type="ARBA" id="ARBA00023015"/>
    </source>
</evidence>
<evidence type="ECO:0000259" key="4">
    <source>
        <dbReference type="PROSITE" id="PS50995"/>
    </source>
</evidence>
<dbReference type="PANTHER" id="PTHR42756:SF1">
    <property type="entry name" value="TRANSCRIPTIONAL REPRESSOR OF EMRAB OPERON"/>
    <property type="match status" value="1"/>
</dbReference>
<feature type="domain" description="HTH marR-type" evidence="4">
    <location>
        <begin position="1"/>
        <end position="151"/>
    </location>
</feature>
<dbReference type="GO" id="GO:0003677">
    <property type="term" value="F:DNA binding"/>
    <property type="evidence" value="ECO:0007669"/>
    <property type="project" value="UniProtKB-KW"/>
</dbReference>
<dbReference type="OrthoDB" id="9799663at2"/>
<name>A0A1B3WEQ2_9FIRM</name>
<gene>
    <name evidence="5" type="ORF">BCB69_05500</name>
    <name evidence="6" type="ORF">DX915_03905</name>
</gene>
<reference evidence="6 8" key="3">
    <citation type="submission" date="2018-08" db="EMBL/GenBank/DDBJ databases">
        <title>Draft genome sequence of Dialister pneumosintes KCOM 1685.</title>
        <authorList>
            <person name="Kook J.-K."/>
            <person name="Park S.-N."/>
            <person name="Lim Y.K."/>
        </authorList>
    </citation>
    <scope>NUCLEOTIDE SEQUENCE [LARGE SCALE GENOMIC DNA]</scope>
    <source>
        <strain evidence="6 8">KCOM 1685</strain>
    </source>
</reference>
<proteinExistence type="predicted"/>
<organism evidence="5 7">
    <name type="scientific">Dialister pneumosintes</name>
    <dbReference type="NCBI Taxonomy" id="39950"/>
    <lineage>
        <taxon>Bacteria</taxon>
        <taxon>Bacillati</taxon>
        <taxon>Bacillota</taxon>
        <taxon>Negativicutes</taxon>
        <taxon>Veillonellales</taxon>
        <taxon>Veillonellaceae</taxon>
        <taxon>Dialister</taxon>
    </lineage>
</organism>
<dbReference type="AlphaFoldDB" id="A0A1B3WEQ2"/>
<dbReference type="Proteomes" id="UP000094757">
    <property type="component" value="Chromosome"/>
</dbReference>
<dbReference type="PROSITE" id="PS50995">
    <property type="entry name" value="HTH_MARR_2"/>
    <property type="match status" value="1"/>
</dbReference>
<keyword evidence="3" id="KW-0804">Transcription</keyword>
<dbReference type="InterPro" id="IPR000835">
    <property type="entry name" value="HTH_MarR-typ"/>
</dbReference>
<evidence type="ECO:0000313" key="6">
    <source>
        <dbReference type="EMBL" id="RID94655.1"/>
    </source>
</evidence>
<evidence type="ECO:0000256" key="2">
    <source>
        <dbReference type="ARBA" id="ARBA00023125"/>
    </source>
</evidence>
<dbReference type="GO" id="GO:0003700">
    <property type="term" value="F:DNA-binding transcription factor activity"/>
    <property type="evidence" value="ECO:0007669"/>
    <property type="project" value="InterPro"/>
</dbReference>
<dbReference type="EMBL" id="QWKU01000001">
    <property type="protein sequence ID" value="RID94655.1"/>
    <property type="molecule type" value="Genomic_DNA"/>
</dbReference>
<dbReference type="SUPFAM" id="SSF46785">
    <property type="entry name" value="Winged helix' DNA-binding domain"/>
    <property type="match status" value="1"/>
</dbReference>
<accession>A0A1B3WEQ2</accession>
<reference evidence="7" key="1">
    <citation type="submission" date="2016-08" db="EMBL/GenBank/DDBJ databases">
        <authorList>
            <person name="Holder M.E."/>
            <person name="Ajami N.J."/>
            <person name="Petrosino J.F."/>
        </authorList>
    </citation>
    <scope>NUCLEOTIDE SEQUENCE [LARGE SCALE GENOMIC DNA]</scope>
    <source>
        <strain evidence="7">F0677</strain>
    </source>
</reference>
<evidence type="ECO:0000313" key="8">
    <source>
        <dbReference type="Proteomes" id="UP000266262"/>
    </source>
</evidence>
<dbReference type="SMART" id="SM00347">
    <property type="entry name" value="HTH_MARR"/>
    <property type="match status" value="1"/>
</dbReference>
<keyword evidence="1" id="KW-0805">Transcription regulation</keyword>
<keyword evidence="2" id="KW-0238">DNA-binding</keyword>
<dbReference type="Proteomes" id="UP000266262">
    <property type="component" value="Unassembled WGS sequence"/>
</dbReference>